<dbReference type="SUPFAM" id="SSF48452">
    <property type="entry name" value="TPR-like"/>
    <property type="match status" value="2"/>
</dbReference>
<dbReference type="PANTHER" id="PTHR44858">
    <property type="entry name" value="TETRATRICOPEPTIDE REPEAT PROTEIN 6"/>
    <property type="match status" value="1"/>
</dbReference>
<keyword evidence="2 3" id="KW-0802">TPR repeat</keyword>
<dbReference type="InterPro" id="IPR013105">
    <property type="entry name" value="TPR_2"/>
</dbReference>
<dbReference type="Pfam" id="PF13432">
    <property type="entry name" value="TPR_16"/>
    <property type="match status" value="1"/>
</dbReference>
<evidence type="ECO:0000313" key="7">
    <source>
        <dbReference type="Proteomes" id="UP000199101"/>
    </source>
</evidence>
<keyword evidence="1" id="KW-0677">Repeat</keyword>
<feature type="repeat" description="TPR" evidence="3">
    <location>
        <begin position="113"/>
        <end position="146"/>
    </location>
</feature>
<dbReference type="Pfam" id="PF00515">
    <property type="entry name" value="TPR_1"/>
    <property type="match status" value="1"/>
</dbReference>
<dbReference type="Pfam" id="PF13414">
    <property type="entry name" value="TPR_11"/>
    <property type="match status" value="1"/>
</dbReference>
<feature type="repeat" description="TPR" evidence="3">
    <location>
        <begin position="326"/>
        <end position="359"/>
    </location>
</feature>
<dbReference type="STRING" id="410764.GA0061103_4746"/>
<dbReference type="Proteomes" id="UP000199101">
    <property type="component" value="Unassembled WGS sequence"/>
</dbReference>
<organism evidence="6 7">
    <name type="scientific">Rhizobium multihospitium</name>
    <dbReference type="NCBI Taxonomy" id="410764"/>
    <lineage>
        <taxon>Bacteria</taxon>
        <taxon>Pseudomonadati</taxon>
        <taxon>Pseudomonadota</taxon>
        <taxon>Alphaproteobacteria</taxon>
        <taxon>Hyphomicrobiales</taxon>
        <taxon>Rhizobiaceae</taxon>
        <taxon>Rhizobium/Agrobacterium group</taxon>
        <taxon>Rhizobium</taxon>
    </lineage>
</organism>
<evidence type="ECO:0000256" key="5">
    <source>
        <dbReference type="SAM" id="SignalP"/>
    </source>
</evidence>
<evidence type="ECO:0000313" key="6">
    <source>
        <dbReference type="EMBL" id="SCB34259.1"/>
    </source>
</evidence>
<feature type="repeat" description="TPR" evidence="3">
    <location>
        <begin position="258"/>
        <end position="291"/>
    </location>
</feature>
<proteinExistence type="predicted"/>
<reference evidence="7" key="1">
    <citation type="submission" date="2016-08" db="EMBL/GenBank/DDBJ databases">
        <authorList>
            <person name="Varghese N."/>
            <person name="Submissions Spin"/>
        </authorList>
    </citation>
    <scope>NUCLEOTIDE SEQUENCE [LARGE SCALE GENOMIC DNA]</scope>
    <source>
        <strain evidence="7">HAMBI 2975</strain>
    </source>
</reference>
<dbReference type="EMBL" id="FMAG01000004">
    <property type="protein sequence ID" value="SCB34259.1"/>
    <property type="molecule type" value="Genomic_DNA"/>
</dbReference>
<feature type="repeat" description="TPR" evidence="3">
    <location>
        <begin position="182"/>
        <end position="215"/>
    </location>
</feature>
<dbReference type="Pfam" id="PF13181">
    <property type="entry name" value="TPR_8"/>
    <property type="match status" value="2"/>
</dbReference>
<evidence type="ECO:0000256" key="2">
    <source>
        <dbReference type="ARBA" id="ARBA00022803"/>
    </source>
</evidence>
<accession>A0A1C3W2P4</accession>
<protein>
    <submittedName>
        <fullName evidence="6">TPR repeat-containing protein</fullName>
    </submittedName>
</protein>
<feature type="repeat" description="TPR" evidence="3">
    <location>
        <begin position="224"/>
        <end position="257"/>
    </location>
</feature>
<dbReference type="InterPro" id="IPR011990">
    <property type="entry name" value="TPR-like_helical_dom_sf"/>
</dbReference>
<dbReference type="RefSeq" id="WP_167376609.1">
    <property type="nucleotide sequence ID" value="NZ_FMAG01000004.1"/>
</dbReference>
<name>A0A1C3W2P4_9HYPH</name>
<keyword evidence="7" id="KW-1185">Reference proteome</keyword>
<dbReference type="Pfam" id="PF07719">
    <property type="entry name" value="TPR_2"/>
    <property type="match status" value="1"/>
</dbReference>
<dbReference type="Gene3D" id="1.25.40.10">
    <property type="entry name" value="Tetratricopeptide repeat domain"/>
    <property type="match status" value="4"/>
</dbReference>
<dbReference type="PROSITE" id="PS50293">
    <property type="entry name" value="TPR_REGION"/>
    <property type="match status" value="2"/>
</dbReference>
<sequence>MRVAMRLSGFLCCALLGVQLAATSRADASDVQTTESTGTQQSTSADSATARNDDTSICKTLSTCLTIAQDDTQTNTDRSFAYSSAGYMSIDGNELDLAEEYFSLALELDAKSDIAYAGRSDAEFAKGAYEKAIADAKKAVELKPDNHPDAYLILGTLADRDGDHEARIGYMNKAIALAPDFAEAYAGRGNGYLAQNKYDLALADFNKAIALKPELSAMLQQTFEVTYVERGGLYVKDGNYGAAIDDYTHALQLNPSDTRALNDRGDAYNMTGDFGRAIADFTKAIESDPSYPYAYSNRGLSYFKIGRNDQALPDLDKAIELNDQSSSTYFVRGEVYRSKADFKSALADFQKALELAPADDPGRTNMLSAIESVKR</sequence>
<feature type="repeat" description="TPR" evidence="3">
    <location>
        <begin position="292"/>
        <end position="325"/>
    </location>
</feature>
<feature type="chain" id="PRO_5008685068" evidence="5">
    <location>
        <begin position="29"/>
        <end position="375"/>
    </location>
</feature>
<dbReference type="SMART" id="SM00028">
    <property type="entry name" value="TPR"/>
    <property type="match status" value="8"/>
</dbReference>
<evidence type="ECO:0000256" key="3">
    <source>
        <dbReference type="PROSITE-ProRule" id="PRU00339"/>
    </source>
</evidence>
<dbReference type="PANTHER" id="PTHR44858:SF1">
    <property type="entry name" value="UDP-N-ACETYLGLUCOSAMINE--PEPTIDE N-ACETYLGLUCOSAMINYLTRANSFERASE SPINDLY-RELATED"/>
    <property type="match status" value="1"/>
</dbReference>
<gene>
    <name evidence="6" type="ORF">GA0061103_4746</name>
</gene>
<feature type="compositionally biased region" description="Low complexity" evidence="4">
    <location>
        <begin position="32"/>
        <end position="44"/>
    </location>
</feature>
<keyword evidence="5" id="KW-0732">Signal</keyword>
<dbReference type="InterPro" id="IPR050498">
    <property type="entry name" value="Ycf3"/>
</dbReference>
<dbReference type="PROSITE" id="PS50005">
    <property type="entry name" value="TPR"/>
    <property type="match status" value="7"/>
</dbReference>
<dbReference type="AlphaFoldDB" id="A0A1C3W2P4"/>
<feature type="repeat" description="TPR" evidence="3">
    <location>
        <begin position="148"/>
        <end position="181"/>
    </location>
</feature>
<dbReference type="InterPro" id="IPR019734">
    <property type="entry name" value="TPR_rpt"/>
</dbReference>
<feature type="region of interest" description="Disordered" evidence="4">
    <location>
        <begin position="27"/>
        <end position="50"/>
    </location>
</feature>
<feature type="signal peptide" evidence="5">
    <location>
        <begin position="1"/>
        <end position="28"/>
    </location>
</feature>
<evidence type="ECO:0000256" key="4">
    <source>
        <dbReference type="SAM" id="MobiDB-lite"/>
    </source>
</evidence>
<evidence type="ECO:0000256" key="1">
    <source>
        <dbReference type="ARBA" id="ARBA00022737"/>
    </source>
</evidence>